<evidence type="ECO:0000256" key="1">
    <source>
        <dbReference type="SAM" id="MobiDB-lite"/>
    </source>
</evidence>
<proteinExistence type="predicted"/>
<reference evidence="2" key="2">
    <citation type="submission" date="2024-10" db="UniProtKB">
        <authorList>
            <consortium name="EnsemblProtists"/>
        </authorList>
    </citation>
    <scope>IDENTIFICATION</scope>
</reference>
<reference evidence="3" key="1">
    <citation type="journal article" date="2013" name="Nature">
        <title>Pan genome of the phytoplankton Emiliania underpins its global distribution.</title>
        <authorList>
            <person name="Read B.A."/>
            <person name="Kegel J."/>
            <person name="Klute M.J."/>
            <person name="Kuo A."/>
            <person name="Lefebvre S.C."/>
            <person name="Maumus F."/>
            <person name="Mayer C."/>
            <person name="Miller J."/>
            <person name="Monier A."/>
            <person name="Salamov A."/>
            <person name="Young J."/>
            <person name="Aguilar M."/>
            <person name="Claverie J.M."/>
            <person name="Frickenhaus S."/>
            <person name="Gonzalez K."/>
            <person name="Herman E.K."/>
            <person name="Lin Y.C."/>
            <person name="Napier J."/>
            <person name="Ogata H."/>
            <person name="Sarno A.F."/>
            <person name="Shmutz J."/>
            <person name="Schroeder D."/>
            <person name="de Vargas C."/>
            <person name="Verret F."/>
            <person name="von Dassow P."/>
            <person name="Valentin K."/>
            <person name="Van de Peer Y."/>
            <person name="Wheeler G."/>
            <person name="Dacks J.B."/>
            <person name="Delwiche C.F."/>
            <person name="Dyhrman S.T."/>
            <person name="Glockner G."/>
            <person name="John U."/>
            <person name="Richards T."/>
            <person name="Worden A.Z."/>
            <person name="Zhang X."/>
            <person name="Grigoriev I.V."/>
            <person name="Allen A.E."/>
            <person name="Bidle K."/>
            <person name="Borodovsky M."/>
            <person name="Bowler C."/>
            <person name="Brownlee C."/>
            <person name="Cock J.M."/>
            <person name="Elias M."/>
            <person name="Gladyshev V.N."/>
            <person name="Groth M."/>
            <person name="Guda C."/>
            <person name="Hadaegh A."/>
            <person name="Iglesias-Rodriguez M.D."/>
            <person name="Jenkins J."/>
            <person name="Jones B.M."/>
            <person name="Lawson T."/>
            <person name="Leese F."/>
            <person name="Lindquist E."/>
            <person name="Lobanov A."/>
            <person name="Lomsadze A."/>
            <person name="Malik S.B."/>
            <person name="Marsh M.E."/>
            <person name="Mackinder L."/>
            <person name="Mock T."/>
            <person name="Mueller-Roeber B."/>
            <person name="Pagarete A."/>
            <person name="Parker M."/>
            <person name="Probert I."/>
            <person name="Quesneville H."/>
            <person name="Raines C."/>
            <person name="Rensing S.A."/>
            <person name="Riano-Pachon D.M."/>
            <person name="Richier S."/>
            <person name="Rokitta S."/>
            <person name="Shiraiwa Y."/>
            <person name="Soanes D.M."/>
            <person name="van der Giezen M."/>
            <person name="Wahlund T.M."/>
            <person name="Williams B."/>
            <person name="Wilson W."/>
            <person name="Wolfe G."/>
            <person name="Wurch L.L."/>
        </authorList>
    </citation>
    <scope>NUCLEOTIDE SEQUENCE</scope>
</reference>
<dbReference type="AlphaFoldDB" id="A0A0D3L100"/>
<dbReference type="Proteomes" id="UP000013827">
    <property type="component" value="Unassembled WGS sequence"/>
</dbReference>
<accession>A0A0D3L100</accession>
<dbReference type="HOGENOM" id="CLU_1451300_0_0_1"/>
<dbReference type="EnsemblProtists" id="EOD41685">
    <property type="protein sequence ID" value="EOD41685"/>
    <property type="gene ID" value="EMIHUDRAFT_431769"/>
</dbReference>
<dbReference type="RefSeq" id="XP_005794114.1">
    <property type="nucleotide sequence ID" value="XM_005794057.1"/>
</dbReference>
<evidence type="ECO:0000313" key="3">
    <source>
        <dbReference type="Proteomes" id="UP000013827"/>
    </source>
</evidence>
<sequence>MAERPKSRPPPRAFIQQKRAETGYHPGSPVPQLYDPIPASNDGEHSAARDIGEHSAARGSVDLGSIEITGPCTLLTSLLSKLAPPGVPFGGTLTFAGGVKYVGGLKTKRCFGSPVRDGPGVMLFPPLGSGDKLEGEWVDGQPGSFAMAAKLTWLWAKNGPSLATRDVGAVGLGGEEVPAKAVPRGCR</sequence>
<evidence type="ECO:0000313" key="2">
    <source>
        <dbReference type="EnsemblProtists" id="EOD41685"/>
    </source>
</evidence>
<dbReference type="PaxDb" id="2903-EOD41685"/>
<keyword evidence="3" id="KW-1185">Reference proteome</keyword>
<protein>
    <submittedName>
        <fullName evidence="2">Uncharacterized protein</fullName>
    </submittedName>
</protein>
<dbReference type="GeneID" id="17286955"/>
<name>A0A0D3L100_EMIH1</name>
<dbReference type="KEGG" id="ehx:EMIHUDRAFT_431769"/>
<feature type="region of interest" description="Disordered" evidence="1">
    <location>
        <begin position="1"/>
        <end position="47"/>
    </location>
</feature>
<organism evidence="2 3">
    <name type="scientific">Emiliania huxleyi (strain CCMP1516)</name>
    <dbReference type="NCBI Taxonomy" id="280463"/>
    <lineage>
        <taxon>Eukaryota</taxon>
        <taxon>Haptista</taxon>
        <taxon>Haptophyta</taxon>
        <taxon>Prymnesiophyceae</taxon>
        <taxon>Isochrysidales</taxon>
        <taxon>Noelaerhabdaceae</taxon>
        <taxon>Emiliania</taxon>
    </lineage>
</organism>